<evidence type="ECO:0000313" key="2">
    <source>
        <dbReference type="Proteomes" id="UP000237082"/>
    </source>
</evidence>
<protein>
    <submittedName>
        <fullName evidence="1">Uncharacterized protein</fullName>
    </submittedName>
</protein>
<accession>A0A2S5DC28</accession>
<gene>
    <name evidence="1" type="ORF">C2I19_17835</name>
</gene>
<dbReference type="Proteomes" id="UP000237082">
    <property type="component" value="Unassembled WGS sequence"/>
</dbReference>
<keyword evidence="2" id="KW-1185">Reference proteome</keyword>
<dbReference type="EMBL" id="PQWB01000109">
    <property type="protein sequence ID" value="POZ60636.1"/>
    <property type="molecule type" value="Genomic_DNA"/>
</dbReference>
<reference evidence="2" key="1">
    <citation type="submission" date="2018-02" db="EMBL/GenBank/DDBJ databases">
        <authorList>
            <person name="O'Hara-Hanley K."/>
            <person name="Soby S."/>
        </authorList>
    </citation>
    <scope>NUCLEOTIDE SEQUENCE [LARGE SCALE GENOMIC DNA]</scope>
    <source>
        <strain evidence="2">MWU14-2602</strain>
    </source>
</reference>
<evidence type="ECO:0000313" key="1">
    <source>
        <dbReference type="EMBL" id="POZ60636.1"/>
    </source>
</evidence>
<sequence length="152" mass="16431">MTAASAHAYELKNASEHLYQYAEVGKPTMISTLKPGQDIKLTSEIYIQKGSGHKQIDKFNALYLLSKSKPAGAVDTVRHACAQDGAAQLHAPLAQRDDTQFVLMDKRIEAKFFANNTPDAAFSGTLRDNAASCARVSKSGYPLRNNGTRAGS</sequence>
<name>A0A2S5DC28_9NEIS</name>
<proteinExistence type="predicted"/>
<organism evidence="1 2">
    <name type="scientific">Chromobacterium alticapitis</name>
    <dbReference type="NCBI Taxonomy" id="2073169"/>
    <lineage>
        <taxon>Bacteria</taxon>
        <taxon>Pseudomonadati</taxon>
        <taxon>Pseudomonadota</taxon>
        <taxon>Betaproteobacteria</taxon>
        <taxon>Neisseriales</taxon>
        <taxon>Chromobacteriaceae</taxon>
        <taxon>Chromobacterium</taxon>
    </lineage>
</organism>
<comment type="caution">
    <text evidence="1">The sequence shown here is derived from an EMBL/GenBank/DDBJ whole genome shotgun (WGS) entry which is preliminary data.</text>
</comment>
<dbReference type="AlphaFoldDB" id="A0A2S5DC28"/>